<proteinExistence type="inferred from homology"/>
<organism evidence="4 5">
    <name type="scientific">Phytomonospora endophytica</name>
    <dbReference type="NCBI Taxonomy" id="714109"/>
    <lineage>
        <taxon>Bacteria</taxon>
        <taxon>Bacillati</taxon>
        <taxon>Actinomycetota</taxon>
        <taxon>Actinomycetes</taxon>
        <taxon>Micromonosporales</taxon>
        <taxon>Micromonosporaceae</taxon>
        <taxon>Phytomonospora</taxon>
    </lineage>
</organism>
<dbReference type="GO" id="GO:0016787">
    <property type="term" value="F:hydrolase activity"/>
    <property type="evidence" value="ECO:0007669"/>
    <property type="project" value="UniProtKB-KW"/>
</dbReference>
<evidence type="ECO:0000313" key="4">
    <source>
        <dbReference type="EMBL" id="MBB6034310.1"/>
    </source>
</evidence>
<evidence type="ECO:0000259" key="3">
    <source>
        <dbReference type="PROSITE" id="PS51462"/>
    </source>
</evidence>
<dbReference type="AlphaFoldDB" id="A0A841FQR9"/>
<keyword evidence="2" id="KW-0378">Hydrolase</keyword>
<dbReference type="PANTHER" id="PTHR43736:SF1">
    <property type="entry name" value="DIHYDRONEOPTERIN TRIPHOSPHATE DIPHOSPHATASE"/>
    <property type="match status" value="1"/>
</dbReference>
<gene>
    <name evidence="4" type="ORF">HNR73_002160</name>
</gene>
<dbReference type="PANTHER" id="PTHR43736">
    <property type="entry name" value="ADP-RIBOSE PYROPHOSPHATASE"/>
    <property type="match status" value="1"/>
</dbReference>
<feature type="domain" description="Nudix hydrolase" evidence="3">
    <location>
        <begin position="5"/>
        <end position="127"/>
    </location>
</feature>
<dbReference type="Gene3D" id="3.90.79.10">
    <property type="entry name" value="Nucleoside Triphosphate Pyrophosphohydrolase"/>
    <property type="match status" value="1"/>
</dbReference>
<dbReference type="InterPro" id="IPR020084">
    <property type="entry name" value="NUDIX_hydrolase_CS"/>
</dbReference>
<keyword evidence="5" id="KW-1185">Reference proteome</keyword>
<evidence type="ECO:0000256" key="1">
    <source>
        <dbReference type="ARBA" id="ARBA00005582"/>
    </source>
</evidence>
<comment type="caution">
    <text evidence="4">The sequence shown here is derived from an EMBL/GenBank/DDBJ whole genome shotgun (WGS) entry which is preliminary data.</text>
</comment>
<dbReference type="PROSITE" id="PS00893">
    <property type="entry name" value="NUDIX_BOX"/>
    <property type="match status" value="1"/>
</dbReference>
<evidence type="ECO:0000256" key="2">
    <source>
        <dbReference type="ARBA" id="ARBA00022801"/>
    </source>
</evidence>
<dbReference type="PROSITE" id="PS51462">
    <property type="entry name" value="NUDIX"/>
    <property type="match status" value="1"/>
</dbReference>
<accession>A0A841FQR9</accession>
<dbReference type="RefSeq" id="WP_184787180.1">
    <property type="nucleotide sequence ID" value="NZ_BONT01000045.1"/>
</dbReference>
<evidence type="ECO:0000313" key="5">
    <source>
        <dbReference type="Proteomes" id="UP000548476"/>
    </source>
</evidence>
<dbReference type="Pfam" id="PF00293">
    <property type="entry name" value="NUDIX"/>
    <property type="match status" value="1"/>
</dbReference>
<sequence length="151" mass="16927">MNDTPMHSVAMVGVVERDGRVLCIERMDNGRWEPPAGVLELDETFETGVEREVLEETGVAVKALWITGVHKEFGHPKRPVTMIWRCEYVGGEATPTEEARTAAWLTRDEVQRLVRPAHAIRILDALEAPGQAGPRIVYHDGNRPLEDPVPR</sequence>
<comment type="similarity">
    <text evidence="1">Belongs to the Nudix hydrolase family.</text>
</comment>
<name>A0A841FQR9_9ACTN</name>
<reference evidence="4 5" key="1">
    <citation type="submission" date="2020-08" db="EMBL/GenBank/DDBJ databases">
        <title>Genomic Encyclopedia of Type Strains, Phase IV (KMG-IV): sequencing the most valuable type-strain genomes for metagenomic binning, comparative biology and taxonomic classification.</title>
        <authorList>
            <person name="Goeker M."/>
        </authorList>
    </citation>
    <scope>NUCLEOTIDE SEQUENCE [LARGE SCALE GENOMIC DNA]</scope>
    <source>
        <strain evidence="4 5">YIM 65646</strain>
    </source>
</reference>
<dbReference type="InterPro" id="IPR015797">
    <property type="entry name" value="NUDIX_hydrolase-like_dom_sf"/>
</dbReference>
<dbReference type="InterPro" id="IPR000086">
    <property type="entry name" value="NUDIX_hydrolase_dom"/>
</dbReference>
<dbReference type="EMBL" id="JACHGT010000004">
    <property type="protein sequence ID" value="MBB6034310.1"/>
    <property type="molecule type" value="Genomic_DNA"/>
</dbReference>
<protein>
    <submittedName>
        <fullName evidence="4">ADP-ribose pyrophosphatase YjhB (NUDIX family)</fullName>
    </submittedName>
</protein>
<dbReference type="SUPFAM" id="SSF55811">
    <property type="entry name" value="Nudix"/>
    <property type="match status" value="1"/>
</dbReference>
<dbReference type="Proteomes" id="UP000548476">
    <property type="component" value="Unassembled WGS sequence"/>
</dbReference>